<dbReference type="InterPro" id="IPR000873">
    <property type="entry name" value="AMP-dep_synth/lig_dom"/>
</dbReference>
<feature type="domain" description="AMP-binding enzyme C-terminal" evidence="2">
    <location>
        <begin position="444"/>
        <end position="517"/>
    </location>
</feature>
<dbReference type="SUPFAM" id="SSF56801">
    <property type="entry name" value="Acetyl-CoA synthetase-like"/>
    <property type="match status" value="1"/>
</dbReference>
<dbReference type="Proteomes" id="UP000248014">
    <property type="component" value="Unassembled WGS sequence"/>
</dbReference>
<sequence length="532" mass="57305">MTNETGGDWNFGDLLDVAAAHVPADRPALVRGDRTILWGDFDARTNRLARAMLAAGLASGDRVAILARNIPEFIEIACAAFKARLTHVNINYRYTTAEIEYVLADCQAAALFHQEEFAGVVAPLPAALDHLKLVVQIGGNADGYEAMVGQGDGGPLAITRSPTDGYLLYTGGTTGRPKGVMWAARDARQVQLESPTVRTTITTLEDHAHQVAANAAPGRVMPACPLMHGAGLNSSMAELLMGGTAVLLEKDSFDAAELWDQVERHRVTRILIVGDVFARPMLQALEAHPGRWDLSSLKVISSAGLMWSEEVKRGLVQQLPQLSLVDILGASEASGFGYALTTAQRSTPTGYFEPGRQTVIIDIDTDRVLADAEPGTGWLARRPPFALGYFGDPEKTAQTYRRIGDTVYAIPGDMAERTPEGLIRLIGRGNLCINTGGEKVFVEEVEEALKRAPGIEDAIVVGIPDATWGKAVVALVRAGPGFEEPRARAALEADLARYKLPRRMIVLDELPRHASGKSDYRRATELALATLG</sequence>
<dbReference type="PANTHER" id="PTHR43767">
    <property type="entry name" value="LONG-CHAIN-FATTY-ACID--COA LIGASE"/>
    <property type="match status" value="1"/>
</dbReference>
<proteinExistence type="predicted"/>
<dbReference type="GO" id="GO:0016877">
    <property type="term" value="F:ligase activity, forming carbon-sulfur bonds"/>
    <property type="evidence" value="ECO:0007669"/>
    <property type="project" value="UniProtKB-ARBA"/>
</dbReference>
<dbReference type="Gene3D" id="3.30.300.30">
    <property type="match status" value="1"/>
</dbReference>
<feature type="domain" description="AMP-dependent synthetase/ligase" evidence="1">
    <location>
        <begin position="18"/>
        <end position="389"/>
    </location>
</feature>
<dbReference type="EMBL" id="QJJM01000002">
    <property type="protein sequence ID" value="PXW78352.1"/>
    <property type="molecule type" value="Genomic_DNA"/>
</dbReference>
<keyword evidence="4" id="KW-1185">Reference proteome</keyword>
<evidence type="ECO:0000259" key="1">
    <source>
        <dbReference type="Pfam" id="PF00501"/>
    </source>
</evidence>
<organism evidence="3 4">
    <name type="scientific">Blastomonas natatoria</name>
    <dbReference type="NCBI Taxonomy" id="34015"/>
    <lineage>
        <taxon>Bacteria</taxon>
        <taxon>Pseudomonadati</taxon>
        <taxon>Pseudomonadota</taxon>
        <taxon>Alphaproteobacteria</taxon>
        <taxon>Sphingomonadales</taxon>
        <taxon>Sphingomonadaceae</taxon>
        <taxon>Blastomonas</taxon>
    </lineage>
</organism>
<dbReference type="Gene3D" id="3.40.50.12780">
    <property type="entry name" value="N-terminal domain of ligase-like"/>
    <property type="match status" value="1"/>
</dbReference>
<evidence type="ECO:0000259" key="2">
    <source>
        <dbReference type="Pfam" id="PF13193"/>
    </source>
</evidence>
<evidence type="ECO:0000313" key="4">
    <source>
        <dbReference type="Proteomes" id="UP000248014"/>
    </source>
</evidence>
<dbReference type="OrthoDB" id="7415522at2"/>
<accession>A0A2V3V949</accession>
<dbReference type="InterPro" id="IPR045851">
    <property type="entry name" value="AMP-bd_C_sf"/>
</dbReference>
<dbReference type="InterPro" id="IPR020845">
    <property type="entry name" value="AMP-binding_CS"/>
</dbReference>
<comment type="caution">
    <text evidence="3">The sequence shown here is derived from an EMBL/GenBank/DDBJ whole genome shotgun (WGS) entry which is preliminary data.</text>
</comment>
<dbReference type="Pfam" id="PF00501">
    <property type="entry name" value="AMP-binding"/>
    <property type="match status" value="1"/>
</dbReference>
<dbReference type="InterPro" id="IPR025110">
    <property type="entry name" value="AMP-bd_C"/>
</dbReference>
<dbReference type="AlphaFoldDB" id="A0A2V3V949"/>
<dbReference type="PROSITE" id="PS00455">
    <property type="entry name" value="AMP_BINDING"/>
    <property type="match status" value="1"/>
</dbReference>
<dbReference type="NCBIfam" id="NF005863">
    <property type="entry name" value="PRK07798.1"/>
    <property type="match status" value="1"/>
</dbReference>
<dbReference type="PANTHER" id="PTHR43767:SF10">
    <property type="entry name" value="SURFACTIN SYNTHASE SUBUNIT 1"/>
    <property type="match status" value="1"/>
</dbReference>
<dbReference type="InterPro" id="IPR050237">
    <property type="entry name" value="ATP-dep_AMP-bd_enzyme"/>
</dbReference>
<dbReference type="RefSeq" id="WP_110297465.1">
    <property type="nucleotide sequence ID" value="NZ_QJJM01000002.1"/>
</dbReference>
<evidence type="ECO:0000313" key="3">
    <source>
        <dbReference type="EMBL" id="PXW78352.1"/>
    </source>
</evidence>
<protein>
    <submittedName>
        <fullName evidence="3">Fatty-acyl-CoA synthase</fullName>
    </submittedName>
</protein>
<dbReference type="InterPro" id="IPR042099">
    <property type="entry name" value="ANL_N_sf"/>
</dbReference>
<gene>
    <name evidence="3" type="ORF">C7451_10222</name>
</gene>
<reference evidence="3 4" key="1">
    <citation type="submission" date="2018-05" db="EMBL/GenBank/DDBJ databases">
        <title>Genomic Encyclopedia of Type Strains, Phase IV (KMG-IV): sequencing the most valuable type-strain genomes for metagenomic binning, comparative biology and taxonomic classification.</title>
        <authorList>
            <person name="Goeker M."/>
        </authorList>
    </citation>
    <scope>NUCLEOTIDE SEQUENCE [LARGE SCALE GENOMIC DNA]</scope>
    <source>
        <strain evidence="3 4">DSM 3183</strain>
    </source>
</reference>
<name>A0A2V3V949_9SPHN</name>
<dbReference type="Pfam" id="PF13193">
    <property type="entry name" value="AMP-binding_C"/>
    <property type="match status" value="1"/>
</dbReference>